<protein>
    <submittedName>
        <fullName evidence="5">TlyA family rRNA (Cytidine-2'-O)-methyltransferase</fullName>
    </submittedName>
</protein>
<evidence type="ECO:0000256" key="3">
    <source>
        <dbReference type="PROSITE-ProRule" id="PRU00182"/>
    </source>
</evidence>
<feature type="domain" description="RNA-binding S4" evidence="4">
    <location>
        <begin position="1"/>
        <end position="61"/>
    </location>
</feature>
<dbReference type="InterPro" id="IPR002942">
    <property type="entry name" value="S4_RNA-bd"/>
</dbReference>
<dbReference type="PANTHER" id="PTHR32319">
    <property type="entry name" value="BACTERIAL HEMOLYSIN-LIKE PROTEIN"/>
    <property type="match status" value="1"/>
</dbReference>
<dbReference type="NCBIfam" id="TIGR00478">
    <property type="entry name" value="tly"/>
    <property type="match status" value="1"/>
</dbReference>
<dbReference type="GO" id="GO:0032259">
    <property type="term" value="P:methylation"/>
    <property type="evidence" value="ECO:0007669"/>
    <property type="project" value="UniProtKB-KW"/>
</dbReference>
<evidence type="ECO:0000313" key="5">
    <source>
        <dbReference type="EMBL" id="RXJ55334.1"/>
    </source>
</evidence>
<dbReference type="Gene3D" id="3.10.290.10">
    <property type="entry name" value="RNA-binding S4 domain"/>
    <property type="match status" value="1"/>
</dbReference>
<dbReference type="OrthoDB" id="9784736at2"/>
<comment type="similarity">
    <text evidence="2">Belongs to the TlyA family.</text>
</comment>
<dbReference type="EMBL" id="PDKN01000008">
    <property type="protein sequence ID" value="RXJ55334.1"/>
    <property type="molecule type" value="Genomic_DNA"/>
</dbReference>
<dbReference type="InterPro" id="IPR047048">
    <property type="entry name" value="TlyA"/>
</dbReference>
<sequence length="232" mass="26593">MFLTKNHDVQSRNKACELIKTSKVKVNGEIITKPSFNVEQTHTIELLEEQLYVSRAAYKLKYFLEEIPLDIKGKKALDIGSSTGGFTQILLEKEVESVTCVDVGSNQLHESIKYHAKISFHEQCDIRNFKAQTPFELVTCDVSFISLHHILDAINELSSHEIIILFKPQFEVGNHIKRDKKGVVKDAKAIEKARSTFIEATRKLNWTLQYHSLSQLEGKEGNQEELLYFIKQ</sequence>
<dbReference type="CDD" id="cd02440">
    <property type="entry name" value="AdoMet_MTases"/>
    <property type="match status" value="1"/>
</dbReference>
<keyword evidence="6" id="KW-1185">Reference proteome</keyword>
<reference evidence="5 6" key="1">
    <citation type="submission" date="2017-10" db="EMBL/GenBank/DDBJ databases">
        <title>Genomics of the genus Arcobacter.</title>
        <authorList>
            <person name="Perez-Cataluna A."/>
            <person name="Figueras M.J."/>
        </authorList>
    </citation>
    <scope>NUCLEOTIDE SEQUENCE [LARGE SCALE GENOMIC DNA]</scope>
    <source>
        <strain evidence="5 6">CECT 8987</strain>
    </source>
</reference>
<evidence type="ECO:0000313" key="6">
    <source>
        <dbReference type="Proteomes" id="UP000290657"/>
    </source>
</evidence>
<gene>
    <name evidence="5" type="ORF">CRV04_10315</name>
</gene>
<accession>A0A4Q0XPM7</accession>
<dbReference type="CDD" id="cd00165">
    <property type="entry name" value="S4"/>
    <property type="match status" value="1"/>
</dbReference>
<keyword evidence="5" id="KW-0808">Transferase</keyword>
<comment type="caution">
    <text evidence="5">The sequence shown here is derived from an EMBL/GenBank/DDBJ whole genome shotgun (WGS) entry which is preliminary data.</text>
</comment>
<dbReference type="AlphaFoldDB" id="A0A4Q0XPM7"/>
<dbReference type="SUPFAM" id="SSF53335">
    <property type="entry name" value="S-adenosyl-L-methionine-dependent methyltransferases"/>
    <property type="match status" value="1"/>
</dbReference>
<keyword evidence="1 3" id="KW-0694">RNA-binding</keyword>
<dbReference type="Proteomes" id="UP000290657">
    <property type="component" value="Unassembled WGS sequence"/>
</dbReference>
<dbReference type="SMART" id="SM00363">
    <property type="entry name" value="S4"/>
    <property type="match status" value="1"/>
</dbReference>
<keyword evidence="5" id="KW-0489">Methyltransferase</keyword>
<dbReference type="PROSITE" id="PS50889">
    <property type="entry name" value="S4"/>
    <property type="match status" value="1"/>
</dbReference>
<dbReference type="InterPro" id="IPR004538">
    <property type="entry name" value="Hemolysin_A/TlyA"/>
</dbReference>
<dbReference type="GO" id="GO:0003723">
    <property type="term" value="F:RNA binding"/>
    <property type="evidence" value="ECO:0007669"/>
    <property type="project" value="UniProtKB-KW"/>
</dbReference>
<evidence type="ECO:0000259" key="4">
    <source>
        <dbReference type="SMART" id="SM00363"/>
    </source>
</evidence>
<dbReference type="InterPro" id="IPR029063">
    <property type="entry name" value="SAM-dependent_MTases_sf"/>
</dbReference>
<dbReference type="InterPro" id="IPR036986">
    <property type="entry name" value="S4_RNA-bd_sf"/>
</dbReference>
<proteinExistence type="inferred from homology"/>
<name>A0A4Q0XPM7_9BACT</name>
<evidence type="ECO:0000256" key="1">
    <source>
        <dbReference type="ARBA" id="ARBA00022884"/>
    </source>
</evidence>
<dbReference type="GO" id="GO:0008168">
    <property type="term" value="F:methyltransferase activity"/>
    <property type="evidence" value="ECO:0007669"/>
    <property type="project" value="UniProtKB-KW"/>
</dbReference>
<dbReference type="Pfam" id="PF01728">
    <property type="entry name" value="FtsJ"/>
    <property type="match status" value="1"/>
</dbReference>
<dbReference type="InterPro" id="IPR002877">
    <property type="entry name" value="RNA_MeTrfase_FtsJ_dom"/>
</dbReference>
<dbReference type="Gene3D" id="3.40.50.150">
    <property type="entry name" value="Vaccinia Virus protein VP39"/>
    <property type="match status" value="1"/>
</dbReference>
<dbReference type="PANTHER" id="PTHR32319:SF0">
    <property type="entry name" value="BACTERIAL HEMOLYSIN-LIKE PROTEIN"/>
    <property type="match status" value="1"/>
</dbReference>
<evidence type="ECO:0000256" key="2">
    <source>
        <dbReference type="ARBA" id="ARBA00029460"/>
    </source>
</evidence>
<organism evidence="5 6">
    <name type="scientific">Candidatus Marinarcus aquaticus</name>
    <dbReference type="NCBI Taxonomy" id="2044504"/>
    <lineage>
        <taxon>Bacteria</taxon>
        <taxon>Pseudomonadati</taxon>
        <taxon>Campylobacterota</taxon>
        <taxon>Epsilonproteobacteria</taxon>
        <taxon>Campylobacterales</taxon>
        <taxon>Arcobacteraceae</taxon>
        <taxon>Candidatus Marinarcus</taxon>
    </lineage>
</organism>
<dbReference type="Pfam" id="PF01479">
    <property type="entry name" value="S4"/>
    <property type="match status" value="1"/>
</dbReference>